<evidence type="ECO:0000256" key="7">
    <source>
        <dbReference type="SAM" id="MobiDB-lite"/>
    </source>
</evidence>
<evidence type="ECO:0000256" key="4">
    <source>
        <dbReference type="ARBA" id="ARBA00023242"/>
    </source>
</evidence>
<dbReference type="SMART" id="SM00389">
    <property type="entry name" value="HOX"/>
    <property type="match status" value="1"/>
</dbReference>
<feature type="compositionally biased region" description="Polar residues" evidence="7">
    <location>
        <begin position="603"/>
        <end position="614"/>
    </location>
</feature>
<dbReference type="SUPFAM" id="SSF46689">
    <property type="entry name" value="Homeodomain-like"/>
    <property type="match status" value="1"/>
</dbReference>
<dbReference type="GO" id="GO:0006357">
    <property type="term" value="P:regulation of transcription by RNA polymerase II"/>
    <property type="evidence" value="ECO:0007669"/>
    <property type="project" value="TreeGrafter"/>
</dbReference>
<evidence type="ECO:0000256" key="1">
    <source>
        <dbReference type="ARBA" id="ARBA00004123"/>
    </source>
</evidence>
<dbReference type="InterPro" id="IPR001356">
    <property type="entry name" value="HD"/>
</dbReference>
<evidence type="ECO:0000313" key="10">
    <source>
        <dbReference type="Proteomes" id="UP000780801"/>
    </source>
</evidence>
<sequence length="922" mass="101663">MQLPMSPPLSQEPQEFPETSFALDTLEATTKDTCVDDFVEDLSREPARLMSPPHQQPHQLQQCDLLDSGEKSPSSPKKSLNWVNSHPSHFDAASPTCQPRKRRRRTNREELEILEDAFSRNLLPDAATRQELGERLGMSVRAVQIWFQNRRQSLRKKSISAGGTTGIHKSSSDEEHALHRHLKSSSSSSSSDDGDCVLHIAGTGTRKWDKRRSSGGLSILSNVSEQSLQTVEGPSKRVSRSCSNLNLNASTANSATFTRFDTCSSLPSALTFASRPAAEPSSGSATAQESSFRGYPLPSNYPDVNTRDLKVDGYRYHEDIVDIKQEPMDMMLNFGSNCKTERTTSTIKVDSKAVDLHLSMLLQEARKISEDSGKKVKAAAPMMGLWPRPSDKSILNSFDDSGKNGPTTATIPLPTGNRTLSAPLIRSSNKPRGLGSSGSYHSTQGPTRCVSQRDIPKGSSLLDQHCSTISVQRSPYPRTLSLMERVLDRHRYQEQEEEDCKDTSRRYPRHCRHSFQPLVSRPSQQSLPVASFRQSALSHSGRHPIHKAVTLSSTTPHISASIAPSRTSRPFFINHPSTTDLSTMQMARRLRYMVNKGLKRVQSESALTQRTSSIAGPASRRGQVAMRARRLSIGKSLFDSDSEDVNEDTRIVGANSISTEQPSRPNTLPRQDPEESRILTPHAQKRRARVADARSFDRQHERSAGETDYDDEATDEEDFTIMDERVRKRWSGSRGSEDAQVRLKEPLSEGATAAFDASTIRAPAPLGPKSFLWNSSPQKKMALAQDNDLKNPVYASMPESVSVAMLTQCMQDKDRPGHAKGCAKPAVPLITFDREKVYEKDTEHTGEAHLMSSTASSPTFAVPQSPSLSSLSSPPPQLHLAPCPAQAIMSWSKEEDTVSGDNGLNLDELECASVLAGLGWGR</sequence>
<keyword evidence="4 5" id="KW-0539">Nucleus</keyword>
<protein>
    <recommendedName>
        <fullName evidence="8">Homeobox domain-containing protein</fullName>
    </recommendedName>
</protein>
<evidence type="ECO:0000256" key="5">
    <source>
        <dbReference type="PROSITE-ProRule" id="PRU00108"/>
    </source>
</evidence>
<dbReference type="GO" id="GO:0030154">
    <property type="term" value="P:cell differentiation"/>
    <property type="evidence" value="ECO:0007669"/>
    <property type="project" value="TreeGrafter"/>
</dbReference>
<dbReference type="GO" id="GO:0005634">
    <property type="term" value="C:nucleus"/>
    <property type="evidence" value="ECO:0007669"/>
    <property type="project" value="UniProtKB-SubCell"/>
</dbReference>
<accession>A0A9P6KFT4</accession>
<evidence type="ECO:0000259" key="8">
    <source>
        <dbReference type="PROSITE" id="PS50071"/>
    </source>
</evidence>
<dbReference type="PROSITE" id="PS50071">
    <property type="entry name" value="HOMEOBOX_2"/>
    <property type="match status" value="1"/>
</dbReference>
<feature type="compositionally biased region" description="Polar residues" evidence="7">
    <location>
        <begin position="396"/>
        <end position="430"/>
    </location>
</feature>
<feature type="region of interest" description="Disordered" evidence="7">
    <location>
        <begin position="842"/>
        <end position="879"/>
    </location>
</feature>
<comment type="caution">
    <text evidence="9">The sequence shown here is derived from an EMBL/GenBank/DDBJ whole genome shotgun (WGS) entry which is preliminary data.</text>
</comment>
<evidence type="ECO:0000256" key="3">
    <source>
        <dbReference type="ARBA" id="ARBA00023155"/>
    </source>
</evidence>
<reference evidence="9" key="1">
    <citation type="journal article" date="2020" name="Fungal Divers.">
        <title>Resolving the Mortierellaceae phylogeny through synthesis of multi-gene phylogenetics and phylogenomics.</title>
        <authorList>
            <person name="Vandepol N."/>
            <person name="Liber J."/>
            <person name="Desiro A."/>
            <person name="Na H."/>
            <person name="Kennedy M."/>
            <person name="Barry K."/>
            <person name="Grigoriev I.V."/>
            <person name="Miller A.N."/>
            <person name="O'Donnell K."/>
            <person name="Stajich J.E."/>
            <person name="Bonito G."/>
        </authorList>
    </citation>
    <scope>NUCLEOTIDE SEQUENCE</scope>
    <source>
        <strain evidence="9">KOD1015</strain>
    </source>
</reference>
<dbReference type="InterPro" id="IPR051000">
    <property type="entry name" value="Homeobox_DNA-bind_prot"/>
</dbReference>
<feature type="domain" description="Homeobox" evidence="8">
    <location>
        <begin position="97"/>
        <end position="157"/>
    </location>
</feature>
<evidence type="ECO:0000256" key="6">
    <source>
        <dbReference type="RuleBase" id="RU000682"/>
    </source>
</evidence>
<feature type="compositionally biased region" description="Basic and acidic residues" evidence="7">
    <location>
        <begin position="689"/>
        <end position="705"/>
    </location>
</feature>
<name>A0A9P6KFT4_9FUNG</name>
<gene>
    <name evidence="9" type="ORF">BGW38_010268</name>
</gene>
<dbReference type="CDD" id="cd00086">
    <property type="entry name" value="homeodomain"/>
    <property type="match status" value="1"/>
</dbReference>
<evidence type="ECO:0000256" key="2">
    <source>
        <dbReference type="ARBA" id="ARBA00023125"/>
    </source>
</evidence>
<dbReference type="Pfam" id="PF00046">
    <property type="entry name" value="Homeodomain"/>
    <property type="match status" value="1"/>
</dbReference>
<dbReference type="GO" id="GO:0000978">
    <property type="term" value="F:RNA polymerase II cis-regulatory region sequence-specific DNA binding"/>
    <property type="evidence" value="ECO:0007669"/>
    <property type="project" value="TreeGrafter"/>
</dbReference>
<comment type="subcellular location">
    <subcellularLocation>
        <location evidence="1 5 6">Nucleus</location>
    </subcellularLocation>
</comment>
<feature type="compositionally biased region" description="Low complexity" evidence="7">
    <location>
        <begin position="863"/>
        <end position="872"/>
    </location>
</feature>
<evidence type="ECO:0000313" key="9">
    <source>
        <dbReference type="EMBL" id="KAF9583092.1"/>
    </source>
</evidence>
<feature type="region of interest" description="Disordered" evidence="7">
    <location>
        <begin position="1"/>
        <end position="20"/>
    </location>
</feature>
<dbReference type="OrthoDB" id="6159439at2759"/>
<dbReference type="Proteomes" id="UP000780801">
    <property type="component" value="Unassembled WGS sequence"/>
</dbReference>
<feature type="region of interest" description="Disordered" evidence="7">
    <location>
        <begin position="275"/>
        <end position="299"/>
    </location>
</feature>
<feature type="compositionally biased region" description="Acidic residues" evidence="7">
    <location>
        <begin position="707"/>
        <end position="720"/>
    </location>
</feature>
<keyword evidence="2 5" id="KW-0238">DNA-binding</keyword>
<feature type="compositionally biased region" description="Polar residues" evidence="7">
    <location>
        <begin position="437"/>
        <end position="450"/>
    </location>
</feature>
<dbReference type="PANTHER" id="PTHR24324:SF5">
    <property type="entry name" value="HEMATOPOIETICALLY-EXPRESSED HOMEOBOX PROTEIN HHEX"/>
    <property type="match status" value="1"/>
</dbReference>
<dbReference type="InterPro" id="IPR009057">
    <property type="entry name" value="Homeodomain-like_sf"/>
</dbReference>
<keyword evidence="3 5" id="KW-0371">Homeobox</keyword>
<proteinExistence type="predicted"/>
<feature type="region of interest" description="Disordered" evidence="7">
    <location>
        <begin position="653"/>
        <end position="720"/>
    </location>
</feature>
<feature type="region of interest" description="Disordered" evidence="7">
    <location>
        <begin position="603"/>
        <end position="623"/>
    </location>
</feature>
<feature type="region of interest" description="Disordered" evidence="7">
    <location>
        <begin position="396"/>
        <end position="452"/>
    </location>
</feature>
<feature type="compositionally biased region" description="Low complexity" evidence="7">
    <location>
        <begin position="52"/>
        <end position="79"/>
    </location>
</feature>
<dbReference type="PANTHER" id="PTHR24324">
    <property type="entry name" value="HOMEOBOX PROTEIN HHEX"/>
    <property type="match status" value="1"/>
</dbReference>
<feature type="region of interest" description="Disordered" evidence="7">
    <location>
        <begin position="38"/>
        <end position="105"/>
    </location>
</feature>
<feature type="region of interest" description="Disordered" evidence="7">
    <location>
        <begin position="157"/>
        <end position="195"/>
    </location>
</feature>
<feature type="compositionally biased region" description="Polar residues" evidence="7">
    <location>
        <begin position="281"/>
        <end position="291"/>
    </location>
</feature>
<feature type="compositionally biased region" description="Polar residues" evidence="7">
    <location>
        <begin position="655"/>
        <end position="669"/>
    </location>
</feature>
<feature type="DNA-binding region" description="Homeobox" evidence="5">
    <location>
        <begin position="99"/>
        <end position="158"/>
    </location>
</feature>
<keyword evidence="10" id="KW-1185">Reference proteome</keyword>
<dbReference type="AlphaFoldDB" id="A0A9P6KFT4"/>
<dbReference type="EMBL" id="JAABOA010000814">
    <property type="protein sequence ID" value="KAF9583092.1"/>
    <property type="molecule type" value="Genomic_DNA"/>
</dbReference>
<dbReference type="Gene3D" id="1.10.10.60">
    <property type="entry name" value="Homeodomain-like"/>
    <property type="match status" value="1"/>
</dbReference>
<organism evidence="9 10">
    <name type="scientific">Lunasporangiospora selenospora</name>
    <dbReference type="NCBI Taxonomy" id="979761"/>
    <lineage>
        <taxon>Eukaryota</taxon>
        <taxon>Fungi</taxon>
        <taxon>Fungi incertae sedis</taxon>
        <taxon>Mucoromycota</taxon>
        <taxon>Mortierellomycotina</taxon>
        <taxon>Mortierellomycetes</taxon>
        <taxon>Mortierellales</taxon>
        <taxon>Mortierellaceae</taxon>
        <taxon>Lunasporangiospora</taxon>
    </lineage>
</organism>